<dbReference type="GO" id="GO:0016853">
    <property type="term" value="F:isomerase activity"/>
    <property type="evidence" value="ECO:0007669"/>
    <property type="project" value="UniProtKB-KW"/>
</dbReference>
<dbReference type="PANTHER" id="PTHR11941:SF54">
    <property type="entry name" value="ENOYL-COA HYDRATASE, MITOCHONDRIAL"/>
    <property type="match status" value="1"/>
</dbReference>
<keyword evidence="2" id="KW-0456">Lyase</keyword>
<dbReference type="OrthoDB" id="5290611at2"/>
<evidence type="ECO:0000256" key="3">
    <source>
        <dbReference type="RuleBase" id="RU003707"/>
    </source>
</evidence>
<organism evidence="4 5">
    <name type="scientific">Pelomicrobium methylotrophicum</name>
    <dbReference type="NCBI Taxonomy" id="2602750"/>
    <lineage>
        <taxon>Bacteria</taxon>
        <taxon>Pseudomonadati</taxon>
        <taxon>Pseudomonadota</taxon>
        <taxon>Hydrogenophilia</taxon>
        <taxon>Hydrogenophilia incertae sedis</taxon>
        <taxon>Pelomicrobium</taxon>
    </lineage>
</organism>
<name>A0A5C7EN10_9PROT</name>
<dbReference type="FunFam" id="1.10.12.10:FF:000001">
    <property type="entry name" value="Probable enoyl-CoA hydratase, mitochondrial"/>
    <property type="match status" value="1"/>
</dbReference>
<comment type="similarity">
    <text evidence="1 3">Belongs to the enoyl-CoA hydratase/isomerase family.</text>
</comment>
<comment type="caution">
    <text evidence="4">The sequence shown here is derived from an EMBL/GenBank/DDBJ whole genome shotgun (WGS) entry which is preliminary data.</text>
</comment>
<dbReference type="Gene3D" id="3.90.226.10">
    <property type="entry name" value="2-enoyl-CoA Hydratase, Chain A, domain 1"/>
    <property type="match status" value="1"/>
</dbReference>
<dbReference type="Proteomes" id="UP000321201">
    <property type="component" value="Unassembled WGS sequence"/>
</dbReference>
<keyword evidence="5" id="KW-1185">Reference proteome</keyword>
<sequence>MTYENLILEQVEHGIHRFTVNRPRALNALNPETLAELGAAVAEVAADPQARVLLLTGAGDKAFVAGADISRLADMGPVEGQRFCETALKVFRAIELLPIPVIALVNGYALGGGCELAMACDFIIASENAVFGQPEVNLGINAGFGGTQRLPRRVGAGMALELLLTGRQVKAEEALRIGLVNHVVPRDQLMAKGLEIARLIAAKAPLAVRYTKQLVQRGQDLDLENACALESQVFGLLCATEDKREGVRAFLEKRPARFQGR</sequence>
<keyword evidence="4" id="KW-0413">Isomerase</keyword>
<dbReference type="PROSITE" id="PS00166">
    <property type="entry name" value="ENOYL_COA_HYDRATASE"/>
    <property type="match status" value="1"/>
</dbReference>
<dbReference type="InterPro" id="IPR029045">
    <property type="entry name" value="ClpP/crotonase-like_dom_sf"/>
</dbReference>
<dbReference type="PANTHER" id="PTHR11941">
    <property type="entry name" value="ENOYL-COA HYDRATASE-RELATED"/>
    <property type="match status" value="1"/>
</dbReference>
<evidence type="ECO:0000256" key="2">
    <source>
        <dbReference type="ARBA" id="ARBA00023239"/>
    </source>
</evidence>
<accession>A0A5C7EN10</accession>
<dbReference type="InterPro" id="IPR014748">
    <property type="entry name" value="Enoyl-CoA_hydra_C"/>
</dbReference>
<proteinExistence type="inferred from homology"/>
<dbReference type="GO" id="GO:0016836">
    <property type="term" value="F:hydro-lyase activity"/>
    <property type="evidence" value="ECO:0007669"/>
    <property type="project" value="UniProtKB-ARBA"/>
</dbReference>
<evidence type="ECO:0000313" key="5">
    <source>
        <dbReference type="Proteomes" id="UP000321201"/>
    </source>
</evidence>
<dbReference type="SUPFAM" id="SSF52096">
    <property type="entry name" value="ClpP/crotonase"/>
    <property type="match status" value="1"/>
</dbReference>
<evidence type="ECO:0000313" key="4">
    <source>
        <dbReference type="EMBL" id="TXF12638.1"/>
    </source>
</evidence>
<dbReference type="FunCoup" id="A0A5C7EN10">
    <property type="interactions" value="332"/>
</dbReference>
<dbReference type="EMBL" id="VPFL01000005">
    <property type="protein sequence ID" value="TXF12638.1"/>
    <property type="molecule type" value="Genomic_DNA"/>
</dbReference>
<dbReference type="CDD" id="cd06558">
    <property type="entry name" value="crotonase-like"/>
    <property type="match status" value="1"/>
</dbReference>
<dbReference type="FunFam" id="3.90.226.10:FF:000009">
    <property type="entry name" value="Carnitinyl-CoA dehydratase"/>
    <property type="match status" value="1"/>
</dbReference>
<dbReference type="Gene3D" id="1.10.12.10">
    <property type="entry name" value="Lyase 2-enoyl-coa Hydratase, Chain A, domain 2"/>
    <property type="match status" value="1"/>
</dbReference>
<protein>
    <submittedName>
        <fullName evidence="4">Enoyl-CoA hydratase/isomerase family protein</fullName>
    </submittedName>
</protein>
<dbReference type="InParanoid" id="A0A5C7EN10"/>
<evidence type="ECO:0000256" key="1">
    <source>
        <dbReference type="ARBA" id="ARBA00005254"/>
    </source>
</evidence>
<gene>
    <name evidence="4" type="ORF">FR698_05260</name>
</gene>
<dbReference type="Pfam" id="PF00378">
    <property type="entry name" value="ECH_1"/>
    <property type="match status" value="1"/>
</dbReference>
<dbReference type="AlphaFoldDB" id="A0A5C7EN10"/>
<dbReference type="RefSeq" id="WP_147799130.1">
    <property type="nucleotide sequence ID" value="NZ_VPFL01000005.1"/>
</dbReference>
<dbReference type="GO" id="GO:0006635">
    <property type="term" value="P:fatty acid beta-oxidation"/>
    <property type="evidence" value="ECO:0007669"/>
    <property type="project" value="TreeGrafter"/>
</dbReference>
<dbReference type="InterPro" id="IPR001753">
    <property type="entry name" value="Enoyl-CoA_hydra/iso"/>
</dbReference>
<reference evidence="4 5" key="1">
    <citation type="submission" date="2019-08" db="EMBL/GenBank/DDBJ databases">
        <title>Pelomicrobium methylotrophicum gen. nov., sp. nov. a moderately thermophilic, facultatively anaerobic, lithoautotrophic and methylotrophic bacterium isolated from a terrestrial mud volcano.</title>
        <authorList>
            <person name="Slobodkina G.B."/>
            <person name="Merkel A.Y."/>
            <person name="Slobodkin A.I."/>
        </authorList>
    </citation>
    <scope>NUCLEOTIDE SEQUENCE [LARGE SCALE GENOMIC DNA]</scope>
    <source>
        <strain evidence="4 5">SM250</strain>
    </source>
</reference>
<dbReference type="InterPro" id="IPR018376">
    <property type="entry name" value="Enoyl-CoA_hyd/isom_CS"/>
</dbReference>